<evidence type="ECO:0000256" key="1">
    <source>
        <dbReference type="ARBA" id="ARBA00006226"/>
    </source>
</evidence>
<evidence type="ECO:0000256" key="2">
    <source>
        <dbReference type="ARBA" id="ARBA00022649"/>
    </source>
</evidence>
<dbReference type="PANTHER" id="PTHR33755:SF6">
    <property type="entry name" value="PLASMID STABILIZATION SYSTEM PROTEIN"/>
    <property type="match status" value="1"/>
</dbReference>
<dbReference type="Pfam" id="PF05016">
    <property type="entry name" value="ParE_toxin"/>
    <property type="match status" value="1"/>
</dbReference>
<geneLocation type="plasmid" evidence="3">
    <name>p1unnanmed</name>
</geneLocation>
<name>A0A2K1G6B0_9PROT</name>
<dbReference type="InterPro" id="IPR051803">
    <property type="entry name" value="TA_system_RelE-like_toxin"/>
</dbReference>
<dbReference type="EMBL" id="POWG01000002">
    <property type="protein sequence ID" value="PNR00308.1"/>
    <property type="molecule type" value="Genomic_DNA"/>
</dbReference>
<dbReference type="RefSeq" id="WP_103039096.1">
    <property type="nucleotide sequence ID" value="NZ_POWG01000002.1"/>
</dbReference>
<organism evidence="3 4">
    <name type="scientific">Azospirillum argentinense</name>
    <dbReference type="NCBI Taxonomy" id="2970906"/>
    <lineage>
        <taxon>Bacteria</taxon>
        <taxon>Pseudomonadati</taxon>
        <taxon>Pseudomonadota</taxon>
        <taxon>Alphaproteobacteria</taxon>
        <taxon>Rhodospirillales</taxon>
        <taxon>Azospirillaceae</taxon>
        <taxon>Azospirillum</taxon>
    </lineage>
</organism>
<dbReference type="InterPro" id="IPR007712">
    <property type="entry name" value="RelE/ParE_toxin"/>
</dbReference>
<dbReference type="Proteomes" id="UP000236268">
    <property type="component" value="Unassembled WGS sequence"/>
</dbReference>
<keyword evidence="3" id="KW-0614">Plasmid</keyword>
<sequence length="98" mass="10801">MKQPRWTQPARNDFLGICEWIEQRNPGAAGIAGRKVLDAVERIGGTPRIGRTGRVPGTRELVVPGLPYIIVYLIDGDGTDDAVAILRIIHGAMRWPDE</sequence>
<evidence type="ECO:0000313" key="3">
    <source>
        <dbReference type="EMBL" id="PNR00308.1"/>
    </source>
</evidence>
<keyword evidence="2" id="KW-1277">Toxin-antitoxin system</keyword>
<dbReference type="PANTHER" id="PTHR33755">
    <property type="entry name" value="TOXIN PARE1-RELATED"/>
    <property type="match status" value="1"/>
</dbReference>
<reference evidence="3 4" key="1">
    <citation type="submission" date="2018-01" db="EMBL/GenBank/DDBJ databases">
        <title>Whole genome sequence of Azospirillum brasilense REC3 isolated from strawberry roots.</title>
        <authorList>
            <person name="Fontana C.A."/>
            <person name="Salazar S.M."/>
            <person name="Bassi D."/>
            <person name="Puglisi E."/>
            <person name="Lovaisa N.C."/>
            <person name="Toffoli L.M."/>
            <person name="Pedraza R."/>
            <person name="Cocconcelli P.S."/>
        </authorList>
    </citation>
    <scope>NUCLEOTIDE SEQUENCE [LARGE SCALE GENOMIC DNA]</scope>
    <source>
        <strain evidence="3 4">REC3</strain>
        <plasmid evidence="3">p1unnanmed</plasmid>
    </source>
</reference>
<accession>A0A2K1G6B0</accession>
<dbReference type="AlphaFoldDB" id="A0A2K1G6B0"/>
<dbReference type="Gene3D" id="3.30.2310.20">
    <property type="entry name" value="RelE-like"/>
    <property type="match status" value="1"/>
</dbReference>
<comment type="caution">
    <text evidence="3">The sequence shown here is derived from an EMBL/GenBank/DDBJ whole genome shotgun (WGS) entry which is preliminary data.</text>
</comment>
<proteinExistence type="inferred from homology"/>
<evidence type="ECO:0000313" key="4">
    <source>
        <dbReference type="Proteomes" id="UP000236268"/>
    </source>
</evidence>
<gene>
    <name evidence="3" type="ORF">C1S70_02565</name>
</gene>
<comment type="similarity">
    <text evidence="1">Belongs to the RelE toxin family.</text>
</comment>
<protein>
    <submittedName>
        <fullName evidence="3">Type II toxin-antitoxin system mRNA interferase toxin, RelE/StbE family</fullName>
    </submittedName>
</protein>
<dbReference type="InterPro" id="IPR035093">
    <property type="entry name" value="RelE/ParE_toxin_dom_sf"/>
</dbReference>